<dbReference type="HOGENOM" id="CLU_3026238_0_0_4"/>
<gene>
    <name evidence="2" type="ORF">HMPREF9098_1297</name>
</gene>
<reference evidence="2 3" key="1">
    <citation type="submission" date="2011-01" db="EMBL/GenBank/DDBJ databases">
        <authorList>
            <person name="Muzny D."/>
            <person name="Qin X."/>
            <person name="Deng J."/>
            <person name="Jiang H."/>
            <person name="Liu Y."/>
            <person name="Qu J."/>
            <person name="Song X.-Z."/>
            <person name="Zhang L."/>
            <person name="Thornton R."/>
            <person name="Coyle M."/>
            <person name="Francisco L."/>
            <person name="Jackson L."/>
            <person name="Javaid M."/>
            <person name="Korchina V."/>
            <person name="Kovar C."/>
            <person name="Mata R."/>
            <person name="Mathew T."/>
            <person name="Ngo R."/>
            <person name="Nguyen L."/>
            <person name="Nguyen N."/>
            <person name="Okwuonu G."/>
            <person name="Ongeri F."/>
            <person name="Pham C."/>
            <person name="Simmons D."/>
            <person name="Wilczek-Boney K."/>
            <person name="Hale W."/>
            <person name="Jakkamsetti A."/>
            <person name="Pham P."/>
            <person name="Ruth R."/>
            <person name="San Lucas F."/>
            <person name="Warren J."/>
            <person name="Zhang J."/>
            <person name="Zhao Z."/>
            <person name="Zhou C."/>
            <person name="Zhu D."/>
            <person name="Lee S."/>
            <person name="Bess C."/>
            <person name="Blankenburg K."/>
            <person name="Forbes L."/>
            <person name="Fu Q."/>
            <person name="Gubbala S."/>
            <person name="Hirani K."/>
            <person name="Jayaseelan J.C."/>
            <person name="Lara F."/>
            <person name="Munidasa M."/>
            <person name="Palculict T."/>
            <person name="Patil S."/>
            <person name="Pu L.-L."/>
            <person name="Saada N."/>
            <person name="Tang L."/>
            <person name="Weissenberger G."/>
            <person name="Zhu Y."/>
            <person name="Hemphill L."/>
            <person name="Shang Y."/>
            <person name="Youmans B."/>
            <person name="Ayvaz T."/>
            <person name="Ross M."/>
            <person name="Santibanez J."/>
            <person name="Aqrawi P."/>
            <person name="Gross S."/>
            <person name="Joshi V."/>
            <person name="Fowler G."/>
            <person name="Nazareth L."/>
            <person name="Reid J."/>
            <person name="Worley K."/>
            <person name="Petrosino J."/>
            <person name="Highlander S."/>
            <person name="Gibbs R."/>
        </authorList>
    </citation>
    <scope>NUCLEOTIDE SEQUENCE [LARGE SCALE GENOMIC DNA]</scope>
    <source>
        <strain evidence="2 3">ATCC 33394</strain>
    </source>
</reference>
<dbReference type="AlphaFoldDB" id="F0EZG0"/>
<dbReference type="Proteomes" id="UP000004088">
    <property type="component" value="Unassembled WGS sequence"/>
</dbReference>
<evidence type="ECO:0000313" key="2">
    <source>
        <dbReference type="EMBL" id="EGC17281.1"/>
    </source>
</evidence>
<evidence type="ECO:0000256" key="1">
    <source>
        <dbReference type="SAM" id="Phobius"/>
    </source>
</evidence>
<sequence>MNIFAAAFLLIFAQGALAIVMHWIWNEEESMDDWIKYWLWLTGTALLWALLKAWMGG</sequence>
<evidence type="ECO:0000313" key="3">
    <source>
        <dbReference type="Proteomes" id="UP000004088"/>
    </source>
</evidence>
<feature type="transmembrane region" description="Helical" evidence="1">
    <location>
        <begin position="34"/>
        <end position="51"/>
    </location>
</feature>
<dbReference type="RefSeq" id="WP_003782854.1">
    <property type="nucleotide sequence ID" value="NZ_GL870929.1"/>
</dbReference>
<keyword evidence="3" id="KW-1185">Reference proteome</keyword>
<proteinExistence type="predicted"/>
<keyword evidence="1" id="KW-1133">Transmembrane helix</keyword>
<dbReference type="STRING" id="888741.HMPREF9098_1297"/>
<keyword evidence="1" id="KW-0472">Membrane</keyword>
<organism evidence="2 3">
    <name type="scientific">Kingella denitrificans ATCC 33394</name>
    <dbReference type="NCBI Taxonomy" id="888741"/>
    <lineage>
        <taxon>Bacteria</taxon>
        <taxon>Pseudomonadati</taxon>
        <taxon>Pseudomonadota</taxon>
        <taxon>Betaproteobacteria</taxon>
        <taxon>Neisseriales</taxon>
        <taxon>Neisseriaceae</taxon>
        <taxon>Kingella</taxon>
    </lineage>
</organism>
<dbReference type="EMBL" id="AEWV01000021">
    <property type="protein sequence ID" value="EGC17281.1"/>
    <property type="molecule type" value="Genomic_DNA"/>
</dbReference>
<protein>
    <submittedName>
        <fullName evidence="2">Uncharacterized protein</fullName>
    </submittedName>
</protein>
<name>F0EZG0_9NEIS</name>
<comment type="caution">
    <text evidence="2">The sequence shown here is derived from an EMBL/GenBank/DDBJ whole genome shotgun (WGS) entry which is preliminary data.</text>
</comment>
<keyword evidence="1" id="KW-0812">Transmembrane</keyword>
<accession>F0EZG0</accession>